<keyword evidence="3" id="KW-1185">Reference proteome</keyword>
<feature type="transmembrane region" description="Helical" evidence="1">
    <location>
        <begin position="36"/>
        <end position="57"/>
    </location>
</feature>
<keyword evidence="1" id="KW-0472">Membrane</keyword>
<reference evidence="2 3" key="1">
    <citation type="journal article" date="2005" name="Int. J. Syst. Evol. Microbiol.">
        <title>Bacillus litoralis sp. nov., isolated from a tidal flat of the Yellow Sea in Korea.</title>
        <authorList>
            <person name="Yoon J.H."/>
            <person name="Oh T.K."/>
        </authorList>
    </citation>
    <scope>NUCLEOTIDE SEQUENCE [LARGE SCALE GENOMIC DNA]</scope>
    <source>
        <strain evidence="2 3">SW-211</strain>
    </source>
</reference>
<protein>
    <submittedName>
        <fullName evidence="2">Uncharacterized protein</fullName>
    </submittedName>
</protein>
<dbReference type="Proteomes" id="UP000321363">
    <property type="component" value="Unassembled WGS sequence"/>
</dbReference>
<dbReference type="EMBL" id="VOQF01000001">
    <property type="protein sequence ID" value="TXC92914.1"/>
    <property type="molecule type" value="Genomic_DNA"/>
</dbReference>
<comment type="caution">
    <text evidence="2">The sequence shown here is derived from an EMBL/GenBank/DDBJ whole genome shotgun (WGS) entry which is preliminary data.</text>
</comment>
<feature type="transmembrane region" description="Helical" evidence="1">
    <location>
        <begin position="7"/>
        <end position="24"/>
    </location>
</feature>
<feature type="transmembrane region" description="Helical" evidence="1">
    <location>
        <begin position="69"/>
        <end position="91"/>
    </location>
</feature>
<proteinExistence type="predicted"/>
<sequence length="100" mass="11601">MNWLKFSGYQLILFIIILFLNYFADSYMGSPFTLDDLLVICISIPLVLLIASIIGNLYKNFKTRLRVKLLLSTSAFVLAVIILVSIENIWYEIFGKWLFN</sequence>
<dbReference type="RefSeq" id="WP_146945776.1">
    <property type="nucleotide sequence ID" value="NZ_VOQF01000001.1"/>
</dbReference>
<evidence type="ECO:0000256" key="1">
    <source>
        <dbReference type="SAM" id="Phobius"/>
    </source>
</evidence>
<dbReference type="OrthoDB" id="2943404at2"/>
<accession>A0A5C6W686</accession>
<name>A0A5C6W686_9BACI</name>
<evidence type="ECO:0000313" key="3">
    <source>
        <dbReference type="Proteomes" id="UP000321363"/>
    </source>
</evidence>
<dbReference type="AlphaFoldDB" id="A0A5C6W686"/>
<gene>
    <name evidence="2" type="ORF">FS935_01600</name>
</gene>
<organism evidence="2 3">
    <name type="scientific">Metabacillus litoralis</name>
    <dbReference type="NCBI Taxonomy" id="152268"/>
    <lineage>
        <taxon>Bacteria</taxon>
        <taxon>Bacillati</taxon>
        <taxon>Bacillota</taxon>
        <taxon>Bacilli</taxon>
        <taxon>Bacillales</taxon>
        <taxon>Bacillaceae</taxon>
        <taxon>Metabacillus</taxon>
    </lineage>
</organism>
<evidence type="ECO:0000313" key="2">
    <source>
        <dbReference type="EMBL" id="TXC92914.1"/>
    </source>
</evidence>
<keyword evidence="1" id="KW-0812">Transmembrane</keyword>
<keyword evidence="1" id="KW-1133">Transmembrane helix</keyword>